<reference evidence="4" key="1">
    <citation type="submission" date="2017-02" db="UniProtKB">
        <authorList>
            <consortium name="WormBaseParasite"/>
        </authorList>
    </citation>
    <scope>IDENTIFICATION</scope>
</reference>
<gene>
    <name evidence="2" type="ORF">TCLT_LOCUS7773</name>
</gene>
<dbReference type="WBParaSite" id="TCLT_0000778401-mRNA-1">
    <property type="protein sequence ID" value="TCLT_0000778401-mRNA-1"/>
    <property type="gene ID" value="TCLT_0000778401"/>
</dbReference>
<evidence type="ECO:0000313" key="3">
    <source>
        <dbReference type="Proteomes" id="UP000276776"/>
    </source>
</evidence>
<dbReference type="InterPro" id="IPR000719">
    <property type="entry name" value="Prot_kinase_dom"/>
</dbReference>
<dbReference type="STRING" id="103827.A0A0N5D496"/>
<dbReference type="OMA" id="LIDMGLC"/>
<dbReference type="PANTHER" id="PTHR11909">
    <property type="entry name" value="CASEIN KINASE-RELATED"/>
    <property type="match status" value="1"/>
</dbReference>
<proteinExistence type="predicted"/>
<accession>A0A0N5D496</accession>
<dbReference type="InterPro" id="IPR050235">
    <property type="entry name" value="CK1_Ser-Thr_kinase"/>
</dbReference>
<dbReference type="Proteomes" id="UP000276776">
    <property type="component" value="Unassembled WGS sequence"/>
</dbReference>
<dbReference type="PROSITE" id="PS50011">
    <property type="entry name" value="PROTEIN_KINASE_DOM"/>
    <property type="match status" value="1"/>
</dbReference>
<dbReference type="OrthoDB" id="5811053at2759"/>
<evidence type="ECO:0000313" key="2">
    <source>
        <dbReference type="EMBL" id="VDN05259.1"/>
    </source>
</evidence>
<evidence type="ECO:0000313" key="4">
    <source>
        <dbReference type="WBParaSite" id="TCLT_0000778401-mRNA-1"/>
    </source>
</evidence>
<dbReference type="InterPro" id="IPR011009">
    <property type="entry name" value="Kinase-like_dom_sf"/>
</dbReference>
<dbReference type="Pfam" id="PF00069">
    <property type="entry name" value="Pkinase"/>
    <property type="match status" value="1"/>
</dbReference>
<protein>
    <submittedName>
        <fullName evidence="4">Protein kinase domain-containing protein</fullName>
    </submittedName>
</protein>
<organism evidence="4">
    <name type="scientific">Thelazia callipaeda</name>
    <name type="common">Oriental eyeworm</name>
    <name type="synonym">Parasitic nematode</name>
    <dbReference type="NCBI Taxonomy" id="103827"/>
    <lineage>
        <taxon>Eukaryota</taxon>
        <taxon>Metazoa</taxon>
        <taxon>Ecdysozoa</taxon>
        <taxon>Nematoda</taxon>
        <taxon>Chromadorea</taxon>
        <taxon>Rhabditida</taxon>
        <taxon>Spirurina</taxon>
        <taxon>Spiruromorpha</taxon>
        <taxon>Thelazioidea</taxon>
        <taxon>Thelaziidae</taxon>
        <taxon>Thelazia</taxon>
    </lineage>
</organism>
<dbReference type="Gene3D" id="1.10.510.10">
    <property type="entry name" value="Transferase(Phosphotransferase) domain 1"/>
    <property type="match status" value="1"/>
</dbReference>
<dbReference type="GO" id="GO:0004672">
    <property type="term" value="F:protein kinase activity"/>
    <property type="evidence" value="ECO:0007669"/>
    <property type="project" value="InterPro"/>
</dbReference>
<sequence length="304" mass="35431">MVTQDEECSDEELVICDRFRLVHKITKGTFGTVILGMDLFNDNEVAIKMETKSNKRRHRLLFEYDIYRNLKAEVGFPEAFWYGSQGDFNILVMELLGPSLEDLFNFCGGRFTLKTVLLLADQLLARLQALHEFGVIHRDIKPDNFAMGLGSKHNILIDMGLCKKIWSASEHKDHNPCLKKRAFCGTLRFASPNAHQGVELCRRDDLISLAYALLYFMKGDLPWFKCRAETIAKSSELIFAVKNEISVEELCTDCPEEFMTFIKYCNELEFSQVPDYKEMRRLFWTLFLKKQFAFDNVFDWDLYK</sequence>
<name>A0A0N5D496_THECL</name>
<dbReference type="AlphaFoldDB" id="A0A0N5D496"/>
<evidence type="ECO:0000259" key="1">
    <source>
        <dbReference type="PROSITE" id="PS50011"/>
    </source>
</evidence>
<dbReference type="CDD" id="cd14016">
    <property type="entry name" value="STKc_CK1"/>
    <property type="match status" value="1"/>
</dbReference>
<dbReference type="SMART" id="SM00220">
    <property type="entry name" value="S_TKc"/>
    <property type="match status" value="1"/>
</dbReference>
<dbReference type="GO" id="GO:0005524">
    <property type="term" value="F:ATP binding"/>
    <property type="evidence" value="ECO:0007669"/>
    <property type="project" value="InterPro"/>
</dbReference>
<reference evidence="2 3" key="2">
    <citation type="submission" date="2018-11" db="EMBL/GenBank/DDBJ databases">
        <authorList>
            <consortium name="Pathogen Informatics"/>
        </authorList>
    </citation>
    <scope>NUCLEOTIDE SEQUENCE [LARGE SCALE GENOMIC DNA]</scope>
</reference>
<dbReference type="SUPFAM" id="SSF56112">
    <property type="entry name" value="Protein kinase-like (PK-like)"/>
    <property type="match status" value="1"/>
</dbReference>
<dbReference type="EMBL" id="UYYF01004543">
    <property type="protein sequence ID" value="VDN05259.1"/>
    <property type="molecule type" value="Genomic_DNA"/>
</dbReference>
<keyword evidence="3" id="KW-1185">Reference proteome</keyword>
<feature type="domain" description="Protein kinase" evidence="1">
    <location>
        <begin position="19"/>
        <end position="288"/>
    </location>
</feature>